<dbReference type="EMBL" id="AAJCUB010000029">
    <property type="protein sequence ID" value="ECK6930563.1"/>
    <property type="molecule type" value="Genomic_DNA"/>
</dbReference>
<evidence type="ECO:0000313" key="1">
    <source>
        <dbReference type="EMBL" id="ECK6930563.1"/>
    </source>
</evidence>
<dbReference type="PROSITE" id="PS51257">
    <property type="entry name" value="PROKAR_LIPOPROTEIN"/>
    <property type="match status" value="1"/>
</dbReference>
<accession>A0A5L4L9G2</accession>
<comment type="caution">
    <text evidence="1">The sequence shown here is derived from an EMBL/GenBank/DDBJ whole genome shotgun (WGS) entry which is preliminary data.</text>
</comment>
<evidence type="ECO:0008006" key="2">
    <source>
        <dbReference type="Google" id="ProtNLM"/>
    </source>
</evidence>
<organism evidence="1">
    <name type="scientific">Campylobacter upsaliensis</name>
    <dbReference type="NCBI Taxonomy" id="28080"/>
    <lineage>
        <taxon>Bacteria</taxon>
        <taxon>Pseudomonadati</taxon>
        <taxon>Campylobacterota</taxon>
        <taxon>Epsilonproteobacteria</taxon>
        <taxon>Campylobacterales</taxon>
        <taxon>Campylobacteraceae</taxon>
        <taxon>Campylobacter</taxon>
    </lineage>
</organism>
<sequence>MRKMIRLYASAIALGALLLTGCGDSMSDTHLKDYNYYKAHKEEAVTKAKWCFEEADISNEEIQSAIQEAKKSERMILYITASLKLRFKEMKFSNIDTENCYQATRIFFEVENSK</sequence>
<protein>
    <recommendedName>
        <fullName evidence="2">Lipoprotein</fullName>
    </recommendedName>
</protein>
<proteinExistence type="predicted"/>
<gene>
    <name evidence="1" type="ORF">FSE91_07090</name>
</gene>
<dbReference type="AlphaFoldDB" id="A0A5L4L9G2"/>
<reference evidence="1" key="1">
    <citation type="submission" date="2019-08" db="EMBL/GenBank/DDBJ databases">
        <authorList>
            <consortium name="GenomeTrakr network: Whole genome sequencing for foodborne pathogen traceback"/>
        </authorList>
    </citation>
    <scope>NUCLEOTIDE SEQUENCE</scope>
    <source>
        <strain evidence="1">TTU_623</strain>
    </source>
</reference>
<name>A0A5L4L9G2_CAMUP</name>
<dbReference type="RefSeq" id="WP_199360959.1">
    <property type="nucleotide sequence ID" value="NZ_JAEMGF010000007.1"/>
</dbReference>